<evidence type="ECO:0000256" key="1">
    <source>
        <dbReference type="SAM" id="MobiDB-lite"/>
    </source>
</evidence>
<comment type="caution">
    <text evidence="2">The sequence shown here is derived from an EMBL/GenBank/DDBJ whole genome shotgun (WGS) entry which is preliminary data.</text>
</comment>
<dbReference type="OrthoDB" id="273355at2759"/>
<feature type="region of interest" description="Disordered" evidence="1">
    <location>
        <begin position="295"/>
        <end position="318"/>
    </location>
</feature>
<dbReference type="VEuPathDB" id="TriTrypDB:LpyrH10_07_0520"/>
<feature type="compositionally biased region" description="Basic and acidic residues" evidence="1">
    <location>
        <begin position="404"/>
        <end position="429"/>
    </location>
</feature>
<feature type="compositionally biased region" description="Low complexity" evidence="1">
    <location>
        <begin position="97"/>
        <end position="121"/>
    </location>
</feature>
<dbReference type="AlphaFoldDB" id="A0A0M9G2H5"/>
<keyword evidence="3" id="KW-1185">Reference proteome</keyword>
<sequence length="875" mass="94566">MSATWLQALRAYVSRKGPPSTLASRRRLYDNVAQTHLTVHRGERLRADGLAVLREARWALLRDGTTNEKADLLEHILESLAQASEIVTYEGSTSVRSSITSSSSSGTPSTQRISSPSSSPSQNLSERHQLLLEQVQCLVEAKVAEIPLTARHYRYPLRSPLLAEVSPELPLLLLDELARPPPVAAPPQAGKDARVRTPEWEAQVDCGASLAGAGHVREALALCGEDGRMFRAVLQRVARQRRDGWRRAWALAEAVPMERVIGVATPPSSAAASSSSGYSEDWLRGVLEAVQLRLRAAPPPPPRSNREDEQGGGADAARDDDGAQLFAWVNQVRELVMSPGATAASAAIEKIEARQAHALRRAQRLVMDTYLSACPPRRWREVVGVVLELKAARRRCLSPSSSTAEEKDAAEHGLENEAAEAKPADREGAHMYPVLRGDDDDDVVSAGRLLALLQFAQQPWMTLLFFYGNPLDLLAASALEQQRDARQKSMAWSVKDEDVQLVVEQLIRQAKEAGRLCVASGALLHARDVRHAAVYNHAMAGLASTGHMHDAMLFYDAMPVTCVNAYTHWGVLQIFLQPNSSHTVASALESAANYAGCLRALKRLVGLFSSSPAIRSAAASPSPPHVEADESGRSFTRDQANVWESMALWAALRRDADTALLCATHAPESCRYVHLIALIAAANENQLHAVSAILRQLGGSRRTTRKELCLAAAVVAAYFPLVRGGGDGAPPPTPATRPELASMYDDLTRVLGSSVGHQQTRMDEVVHLLIDYAVGVQRRRGVPVAPADAQTALQDVLVKANILSSTMDLVRLGRAPPEQQGNGHADDDRTTAVWRTVARLLQSIGSQQNLSVARAAPALVSAGVSAEVAIDLLPV</sequence>
<protein>
    <submittedName>
        <fullName evidence="2">Uncharacterized protein</fullName>
    </submittedName>
</protein>
<feature type="region of interest" description="Disordered" evidence="1">
    <location>
        <begin position="97"/>
        <end position="125"/>
    </location>
</feature>
<feature type="region of interest" description="Disordered" evidence="1">
    <location>
        <begin position="397"/>
        <end position="433"/>
    </location>
</feature>
<evidence type="ECO:0000313" key="2">
    <source>
        <dbReference type="EMBL" id="KPA80809.1"/>
    </source>
</evidence>
<reference evidence="2 3" key="1">
    <citation type="submission" date="2015-07" db="EMBL/GenBank/DDBJ databases">
        <title>High-quality genome of monoxenous trypanosomatid Leptomonas pyrrhocoris.</title>
        <authorList>
            <person name="Flegontov P."/>
            <person name="Butenko A."/>
            <person name="Firsov S."/>
            <person name="Vlcek C."/>
            <person name="Logacheva M.D."/>
            <person name="Field M."/>
            <person name="Filatov D."/>
            <person name="Flegontova O."/>
            <person name="Gerasimov E."/>
            <person name="Jackson A.P."/>
            <person name="Kelly S."/>
            <person name="Opperdoes F."/>
            <person name="O'Reilly A."/>
            <person name="Votypka J."/>
            <person name="Yurchenko V."/>
            <person name="Lukes J."/>
        </authorList>
    </citation>
    <scope>NUCLEOTIDE SEQUENCE [LARGE SCALE GENOMIC DNA]</scope>
    <source>
        <strain evidence="2">H10</strain>
    </source>
</reference>
<dbReference type="EMBL" id="LGTL01000007">
    <property type="protein sequence ID" value="KPA80809.1"/>
    <property type="molecule type" value="Genomic_DNA"/>
</dbReference>
<dbReference type="OMA" id="STIDWEA"/>
<dbReference type="GeneID" id="26904536"/>
<dbReference type="Proteomes" id="UP000037923">
    <property type="component" value="Unassembled WGS sequence"/>
</dbReference>
<name>A0A0M9G2H5_LEPPY</name>
<organism evidence="2 3">
    <name type="scientific">Leptomonas pyrrhocoris</name>
    <name type="common">Firebug parasite</name>
    <dbReference type="NCBI Taxonomy" id="157538"/>
    <lineage>
        <taxon>Eukaryota</taxon>
        <taxon>Discoba</taxon>
        <taxon>Euglenozoa</taxon>
        <taxon>Kinetoplastea</taxon>
        <taxon>Metakinetoplastina</taxon>
        <taxon>Trypanosomatida</taxon>
        <taxon>Trypanosomatidae</taxon>
        <taxon>Leishmaniinae</taxon>
        <taxon>Leptomonas</taxon>
    </lineage>
</organism>
<gene>
    <name evidence="2" type="ORF">ABB37_04245</name>
</gene>
<evidence type="ECO:0000313" key="3">
    <source>
        <dbReference type="Proteomes" id="UP000037923"/>
    </source>
</evidence>
<dbReference type="RefSeq" id="XP_015659248.1">
    <property type="nucleotide sequence ID" value="XM_015801847.1"/>
</dbReference>
<proteinExistence type="predicted"/>
<accession>A0A0M9G2H5</accession>